<dbReference type="OrthoDB" id="2379842at2759"/>
<accession>A0A8H7RSJ9</accession>
<name>A0A8H7RSJ9_9FUNG</name>
<evidence type="ECO:0000313" key="2">
    <source>
        <dbReference type="EMBL" id="KAG2216452.1"/>
    </source>
</evidence>
<protein>
    <recommendedName>
        <fullName evidence="4">OTU domain-containing protein</fullName>
    </recommendedName>
</protein>
<proteinExistence type="predicted"/>
<comment type="caution">
    <text evidence="2">The sequence shown here is derived from an EMBL/GenBank/DDBJ whole genome shotgun (WGS) entry which is preliminary data.</text>
</comment>
<sequence length="284" mass="32981">MNCEDNKQRQYFINILNSAIESFKLPPIKRLTLPCSVQAKGRPSKRAIGSRLPSGYEIEEKNIAWQIKDSKKILKEKEASKKKKKTSLPEIKEEDTASPNKRSRTEEELIIHEDILSECKVSKISIKFDGWCGFRTVAYFIYSDEDKFLDVKEKMYLYTRNNKELCLDYICGGCQWLYDEILKQIAYGVEPKLQLQNSCPLTYWLDRTTDCQIVANTFSILIATSSSIAPGTKHPNYDSKLFLPFDIPKKPIQPEIMHFVDGNHWESIKRRKAQKMIWPPVSEE</sequence>
<organism evidence="2 3">
    <name type="scientific">Circinella minor</name>
    <dbReference type="NCBI Taxonomy" id="1195481"/>
    <lineage>
        <taxon>Eukaryota</taxon>
        <taxon>Fungi</taxon>
        <taxon>Fungi incertae sedis</taxon>
        <taxon>Mucoromycota</taxon>
        <taxon>Mucoromycotina</taxon>
        <taxon>Mucoromycetes</taxon>
        <taxon>Mucorales</taxon>
        <taxon>Lichtheimiaceae</taxon>
        <taxon>Circinella</taxon>
    </lineage>
</organism>
<keyword evidence="3" id="KW-1185">Reference proteome</keyword>
<evidence type="ECO:0008006" key="4">
    <source>
        <dbReference type="Google" id="ProtNLM"/>
    </source>
</evidence>
<feature type="region of interest" description="Disordered" evidence="1">
    <location>
        <begin position="78"/>
        <end position="105"/>
    </location>
</feature>
<dbReference type="EMBL" id="JAEPRB010000403">
    <property type="protein sequence ID" value="KAG2216452.1"/>
    <property type="molecule type" value="Genomic_DNA"/>
</dbReference>
<evidence type="ECO:0000313" key="3">
    <source>
        <dbReference type="Proteomes" id="UP000646827"/>
    </source>
</evidence>
<evidence type="ECO:0000256" key="1">
    <source>
        <dbReference type="SAM" id="MobiDB-lite"/>
    </source>
</evidence>
<dbReference type="Proteomes" id="UP000646827">
    <property type="component" value="Unassembled WGS sequence"/>
</dbReference>
<gene>
    <name evidence="2" type="ORF">INT45_000065</name>
</gene>
<dbReference type="CDD" id="cd22744">
    <property type="entry name" value="OTU"/>
    <property type="match status" value="1"/>
</dbReference>
<dbReference type="AlphaFoldDB" id="A0A8H7RSJ9"/>
<reference evidence="2 3" key="1">
    <citation type="submission" date="2020-12" db="EMBL/GenBank/DDBJ databases">
        <title>Metabolic potential, ecology and presence of endohyphal bacteria is reflected in genomic diversity of Mucoromycotina.</title>
        <authorList>
            <person name="Muszewska A."/>
            <person name="Okrasinska A."/>
            <person name="Steczkiewicz K."/>
            <person name="Drgas O."/>
            <person name="Orlowska M."/>
            <person name="Perlinska-Lenart U."/>
            <person name="Aleksandrzak-Piekarczyk T."/>
            <person name="Szatraj K."/>
            <person name="Zielenkiewicz U."/>
            <person name="Pilsyk S."/>
            <person name="Malc E."/>
            <person name="Mieczkowski P."/>
            <person name="Kruszewska J.S."/>
            <person name="Biernat P."/>
            <person name="Pawlowska J."/>
        </authorList>
    </citation>
    <scope>NUCLEOTIDE SEQUENCE [LARGE SCALE GENOMIC DNA]</scope>
    <source>
        <strain evidence="2 3">CBS 142.35</strain>
    </source>
</reference>